<evidence type="ECO:0000256" key="1">
    <source>
        <dbReference type="SAM" id="MobiDB-lite"/>
    </source>
</evidence>
<keyword evidence="3" id="KW-1185">Reference proteome</keyword>
<feature type="region of interest" description="Disordered" evidence="1">
    <location>
        <begin position="1"/>
        <end position="65"/>
    </location>
</feature>
<gene>
    <name evidence="2" type="ORF">GCM10022233_39310</name>
</gene>
<feature type="compositionally biased region" description="Polar residues" evidence="1">
    <location>
        <begin position="1"/>
        <end position="24"/>
    </location>
</feature>
<sequence length="128" mass="13696">MREPWPSSSLITACRATSDSTAGENSAAAKPMRSNRADHRPGLLRVPQPGESGDPQHAAGQHDRAYAVAVDECAADYEEALLAEGAQPQDEADHPSRHAERGAEVLGEERQNGEEADTRGELGKDQQP</sequence>
<proteinExistence type="predicted"/>
<comment type="caution">
    <text evidence="2">The sequence shown here is derived from an EMBL/GenBank/DDBJ whole genome shotgun (WGS) entry which is preliminary data.</text>
</comment>
<dbReference type="Proteomes" id="UP001499984">
    <property type="component" value="Unassembled WGS sequence"/>
</dbReference>
<organism evidence="2 3">
    <name type="scientific">Streptomyces shaanxiensis</name>
    <dbReference type="NCBI Taxonomy" id="653357"/>
    <lineage>
        <taxon>Bacteria</taxon>
        <taxon>Bacillati</taxon>
        <taxon>Actinomycetota</taxon>
        <taxon>Actinomycetes</taxon>
        <taxon>Kitasatosporales</taxon>
        <taxon>Streptomycetaceae</taxon>
        <taxon>Streptomyces</taxon>
    </lineage>
</organism>
<name>A0ABP7V8J7_9ACTN</name>
<protein>
    <submittedName>
        <fullName evidence="2">Uncharacterized protein</fullName>
    </submittedName>
</protein>
<feature type="region of interest" description="Disordered" evidence="1">
    <location>
        <begin position="79"/>
        <end position="128"/>
    </location>
</feature>
<accession>A0ABP7V8J7</accession>
<feature type="compositionally biased region" description="Basic and acidic residues" evidence="1">
    <location>
        <begin position="91"/>
        <end position="128"/>
    </location>
</feature>
<evidence type="ECO:0000313" key="2">
    <source>
        <dbReference type="EMBL" id="GAA4061778.1"/>
    </source>
</evidence>
<reference evidence="3" key="1">
    <citation type="journal article" date="2019" name="Int. J. Syst. Evol. Microbiol.">
        <title>The Global Catalogue of Microorganisms (GCM) 10K type strain sequencing project: providing services to taxonomists for standard genome sequencing and annotation.</title>
        <authorList>
            <consortium name="The Broad Institute Genomics Platform"/>
            <consortium name="The Broad Institute Genome Sequencing Center for Infectious Disease"/>
            <person name="Wu L."/>
            <person name="Ma J."/>
        </authorList>
    </citation>
    <scope>NUCLEOTIDE SEQUENCE [LARGE SCALE GENOMIC DNA]</scope>
    <source>
        <strain evidence="3">JCM 16925</strain>
    </source>
</reference>
<dbReference type="EMBL" id="BAAAZY010000010">
    <property type="protein sequence ID" value="GAA4061778.1"/>
    <property type="molecule type" value="Genomic_DNA"/>
</dbReference>
<evidence type="ECO:0000313" key="3">
    <source>
        <dbReference type="Proteomes" id="UP001499984"/>
    </source>
</evidence>